<accession>A0ABT6F2W9</accession>
<sequence length="75" mass="8840">MQKRVSYSTSDVMRRAEQLVRHSSNRYRITVQIANRAKQQRTIDAEEFEEVSMKPVTRAIIDMSDEMIEPELLPE</sequence>
<proteinExistence type="inferred from homology"/>
<evidence type="ECO:0000256" key="7">
    <source>
        <dbReference type="ARBA" id="ARBA00023163"/>
    </source>
</evidence>
<dbReference type="SUPFAM" id="SSF63562">
    <property type="entry name" value="RPB6/omega subunit-like"/>
    <property type="match status" value="1"/>
</dbReference>
<dbReference type="InterPro" id="IPR003716">
    <property type="entry name" value="DNA-dir_RNA_pol_omega"/>
</dbReference>
<comment type="catalytic activity">
    <reaction evidence="9 10">
        <text>RNA(n) + a ribonucleoside 5'-triphosphate = RNA(n+1) + diphosphate</text>
        <dbReference type="Rhea" id="RHEA:21248"/>
        <dbReference type="Rhea" id="RHEA-COMP:14527"/>
        <dbReference type="Rhea" id="RHEA-COMP:17342"/>
        <dbReference type="ChEBI" id="CHEBI:33019"/>
        <dbReference type="ChEBI" id="CHEBI:61557"/>
        <dbReference type="ChEBI" id="CHEBI:140395"/>
        <dbReference type="EC" id="2.7.7.6"/>
    </reaction>
</comment>
<dbReference type="NCBIfam" id="NF001574">
    <property type="entry name" value="PRK00392.2-5"/>
    <property type="match status" value="1"/>
</dbReference>
<comment type="subunit">
    <text evidence="10">In cyanobacteria the RNAP catalytic core is composed of 2 alpha, 1 beta, 1 beta', 1 gamma and 1 omega subunit. When a sigma factor is associated with the core the holoenzyme is formed, which can initiate transcription.</text>
</comment>
<dbReference type="RefSeq" id="WP_277868126.1">
    <property type="nucleotide sequence ID" value="NZ_JAKKUT010000008.1"/>
</dbReference>
<dbReference type="EC" id="2.7.7.6" evidence="2 10"/>
<keyword evidence="5 10" id="KW-0808">Transferase</keyword>
<keyword evidence="6 10" id="KW-0548">Nucleotidyltransferase</keyword>
<dbReference type="InterPro" id="IPR006110">
    <property type="entry name" value="Pol_omega/Rpo6/RPB6"/>
</dbReference>
<dbReference type="Pfam" id="PF01192">
    <property type="entry name" value="RNA_pol_Rpb6"/>
    <property type="match status" value="1"/>
</dbReference>
<comment type="similarity">
    <text evidence="1 10">Belongs to the RNA polymerase subunit omega family.</text>
</comment>
<evidence type="ECO:0000313" key="12">
    <source>
        <dbReference type="Proteomes" id="UP001154265"/>
    </source>
</evidence>
<evidence type="ECO:0000256" key="3">
    <source>
        <dbReference type="ARBA" id="ARBA00013725"/>
    </source>
</evidence>
<keyword evidence="12" id="KW-1185">Reference proteome</keyword>
<evidence type="ECO:0000256" key="10">
    <source>
        <dbReference type="HAMAP-Rule" id="MF_00366"/>
    </source>
</evidence>
<dbReference type="HAMAP" id="MF_00366">
    <property type="entry name" value="RNApol_bact_RpoZ"/>
    <property type="match status" value="1"/>
</dbReference>
<evidence type="ECO:0000256" key="5">
    <source>
        <dbReference type="ARBA" id="ARBA00022679"/>
    </source>
</evidence>
<evidence type="ECO:0000313" key="11">
    <source>
        <dbReference type="EMBL" id="MDG2992202.1"/>
    </source>
</evidence>
<keyword evidence="7 10" id="KW-0804">Transcription</keyword>
<evidence type="ECO:0000256" key="8">
    <source>
        <dbReference type="ARBA" id="ARBA00029924"/>
    </source>
</evidence>
<dbReference type="InterPro" id="IPR036161">
    <property type="entry name" value="RPB6/omega-like_sf"/>
</dbReference>
<gene>
    <name evidence="10" type="primary">rpoZ</name>
    <name evidence="11" type="ORF">L3556_14880</name>
</gene>
<evidence type="ECO:0000256" key="9">
    <source>
        <dbReference type="ARBA" id="ARBA00048552"/>
    </source>
</evidence>
<dbReference type="GO" id="GO:0003899">
    <property type="term" value="F:DNA-directed RNA polymerase activity"/>
    <property type="evidence" value="ECO:0007669"/>
    <property type="project" value="UniProtKB-EC"/>
</dbReference>
<reference evidence="11" key="1">
    <citation type="journal article" date="2022" name="Genome Biol. Evol.">
        <title>A New Gene Family Diagnostic for Intracellular Biomineralization of Amorphous Ca Carbonates by Cyanobacteria.</title>
        <authorList>
            <person name="Benzerara K."/>
            <person name="Duprat E."/>
            <person name="Bitard-Feildel T."/>
            <person name="Caumes G."/>
            <person name="Cassier-Chauvat C."/>
            <person name="Chauvat F."/>
            <person name="Dezi M."/>
            <person name="Diop S.I."/>
            <person name="Gaschignard G."/>
            <person name="Gorgen S."/>
            <person name="Gugger M."/>
            <person name="Lopez-Garcia P."/>
            <person name="Millet M."/>
            <person name="Skouri-Panet F."/>
            <person name="Moreira D."/>
            <person name="Callebaut I."/>
        </authorList>
    </citation>
    <scope>NUCLEOTIDE SEQUENCE</scope>
    <source>
        <strain evidence="11">G9</strain>
    </source>
</reference>
<dbReference type="GO" id="GO:0000428">
    <property type="term" value="C:DNA-directed RNA polymerase complex"/>
    <property type="evidence" value="ECO:0007669"/>
    <property type="project" value="UniProtKB-KW"/>
</dbReference>
<evidence type="ECO:0000256" key="2">
    <source>
        <dbReference type="ARBA" id="ARBA00012418"/>
    </source>
</evidence>
<evidence type="ECO:0000256" key="4">
    <source>
        <dbReference type="ARBA" id="ARBA00022478"/>
    </source>
</evidence>
<dbReference type="Proteomes" id="UP001154265">
    <property type="component" value="Unassembled WGS sequence"/>
</dbReference>
<evidence type="ECO:0000256" key="6">
    <source>
        <dbReference type="ARBA" id="ARBA00022695"/>
    </source>
</evidence>
<protein>
    <recommendedName>
        <fullName evidence="3 10">DNA-directed RNA polymerase subunit omega</fullName>
        <shortName evidence="10">RNAP omega subunit</shortName>
        <ecNumber evidence="2 10">2.7.7.6</ecNumber>
    </recommendedName>
    <alternativeName>
        <fullName evidence="10">RNA polymerase omega subunit</fullName>
    </alternativeName>
    <alternativeName>
        <fullName evidence="8 10">Transcriptase subunit omega</fullName>
    </alternativeName>
</protein>
<name>A0ABT6F2W9_9SYNE</name>
<comment type="function">
    <text evidence="10">Promotes RNA polymerase assembly. Latches the N- and C-terminal regions of the beta' subunit thereby facilitating its interaction with the beta and alpha subunits.</text>
</comment>
<evidence type="ECO:0000256" key="1">
    <source>
        <dbReference type="ARBA" id="ARBA00006711"/>
    </source>
</evidence>
<organism evidence="11 12">
    <name type="scientific">Candidatus Synechococcus calcipolaris G9</name>
    <dbReference type="NCBI Taxonomy" id="1497997"/>
    <lineage>
        <taxon>Bacteria</taxon>
        <taxon>Bacillati</taxon>
        <taxon>Cyanobacteriota</taxon>
        <taxon>Cyanophyceae</taxon>
        <taxon>Synechococcales</taxon>
        <taxon>Synechococcaceae</taxon>
        <taxon>Synechococcus</taxon>
    </lineage>
</organism>
<dbReference type="EMBL" id="JAKKUT010000008">
    <property type="protein sequence ID" value="MDG2992202.1"/>
    <property type="molecule type" value="Genomic_DNA"/>
</dbReference>
<comment type="caution">
    <text evidence="11">The sequence shown here is derived from an EMBL/GenBank/DDBJ whole genome shotgun (WGS) entry which is preliminary data.</text>
</comment>
<keyword evidence="4 10" id="KW-0240">DNA-directed RNA polymerase</keyword>
<reference evidence="11" key="2">
    <citation type="submission" date="2022-01" db="EMBL/GenBank/DDBJ databases">
        <authorList>
            <person name="Zivanovic Y."/>
            <person name="Moreira D."/>
            <person name="Lopez-Garcia P."/>
        </authorList>
    </citation>
    <scope>NUCLEOTIDE SEQUENCE</scope>
    <source>
        <strain evidence="11">G9</strain>
    </source>
</reference>